<dbReference type="GO" id="GO:0015159">
    <property type="term" value="F:polysaccharide transmembrane transporter activity"/>
    <property type="evidence" value="ECO:0007669"/>
    <property type="project" value="InterPro"/>
</dbReference>
<keyword evidence="10" id="KW-0626">Porin</keyword>
<keyword evidence="14" id="KW-0449">Lipoprotein</keyword>
<dbReference type="Gene3D" id="3.30.1950.10">
    <property type="entry name" value="wza like domain"/>
    <property type="match status" value="1"/>
</dbReference>
<evidence type="ECO:0000256" key="15">
    <source>
        <dbReference type="SAM" id="SignalP"/>
    </source>
</evidence>
<comment type="similarity">
    <text evidence="2">Belongs to the BexD/CtrA/VexA family.</text>
</comment>
<feature type="domain" description="Polysaccharide export protein N-terminal" evidence="16">
    <location>
        <begin position="83"/>
        <end position="165"/>
    </location>
</feature>
<keyword evidence="13" id="KW-0998">Cell outer membrane</keyword>
<feature type="domain" description="SLBB" evidence="18">
    <location>
        <begin position="171"/>
        <end position="247"/>
    </location>
</feature>
<dbReference type="PANTHER" id="PTHR33619:SF3">
    <property type="entry name" value="POLYSACCHARIDE EXPORT PROTEIN GFCE-RELATED"/>
    <property type="match status" value="1"/>
</dbReference>
<comment type="caution">
    <text evidence="19">The sequence shown here is derived from an EMBL/GenBank/DDBJ whole genome shotgun (WGS) entry which is preliminary data.</text>
</comment>
<evidence type="ECO:0000256" key="1">
    <source>
        <dbReference type="ARBA" id="ARBA00004571"/>
    </source>
</evidence>
<evidence type="ECO:0000256" key="13">
    <source>
        <dbReference type="ARBA" id="ARBA00023237"/>
    </source>
</evidence>
<dbReference type="NCBIfam" id="NF011658">
    <property type="entry name" value="PRK15078.1"/>
    <property type="match status" value="1"/>
</dbReference>
<evidence type="ECO:0000256" key="4">
    <source>
        <dbReference type="ARBA" id="ARBA00022452"/>
    </source>
</evidence>
<evidence type="ECO:0000256" key="12">
    <source>
        <dbReference type="ARBA" id="ARBA00023139"/>
    </source>
</evidence>
<evidence type="ECO:0000259" key="18">
    <source>
        <dbReference type="Pfam" id="PF22461"/>
    </source>
</evidence>
<sequence>MIRITSTVAVAALMLNGCGFAPGMIMMNTDGESSVEVPVVENGVPVTAKAKITEINAQVVVEQVERQRLAYANAERPPREKYDRYRLGPRDILSITVWDHPELTIPAGEFRSAEAAGTLINEDGTIFYPYVGVLKAAGLTTDQLRDQISRKISTYIENPQIDVRVAAYRSKKIYVVGEVKEPGIQFINDIPMTVAEAINRAGGVTELADQRTITLSRNDKVYRIDLQGLYENGDLQQNVLLRDGDVLNAWDLSLNKIFVMGEVDKPQSLLMSKGRKTLAEAISDAGGISQSFGDPGQLYVIRSGSPKPEIFHLNARSPDSMLLADRFPLQPRDVVYVDTAGVTRWNRVISQILPTAQVLSESTVTHFPLFQGGTTNTFQHVVR</sequence>
<keyword evidence="20" id="KW-1185">Reference proteome</keyword>
<dbReference type="PANTHER" id="PTHR33619">
    <property type="entry name" value="POLYSACCHARIDE EXPORT PROTEIN GFCE-RELATED"/>
    <property type="match status" value="1"/>
</dbReference>
<keyword evidence="5" id="KW-0762">Sugar transport</keyword>
<keyword evidence="9" id="KW-0406">Ion transport</keyword>
<feature type="domain" description="Outer-membrane lipoprotein Wza C-terminal" evidence="17">
    <location>
        <begin position="340"/>
        <end position="361"/>
    </location>
</feature>
<keyword evidence="11" id="KW-0472">Membrane</keyword>
<feature type="chain" id="PRO_5020319454" evidence="15">
    <location>
        <begin position="22"/>
        <end position="383"/>
    </location>
</feature>
<accession>A0A4R2L5C2</accession>
<dbReference type="InterPro" id="IPR040716">
    <property type="entry name" value="Wza_C"/>
</dbReference>
<evidence type="ECO:0000256" key="6">
    <source>
        <dbReference type="ARBA" id="ARBA00022692"/>
    </source>
</evidence>
<keyword evidence="7 15" id="KW-0732">Signal</keyword>
<reference evidence="19 20" key="1">
    <citation type="submission" date="2019-03" db="EMBL/GenBank/DDBJ databases">
        <title>Genomic Encyclopedia of Type Strains, Phase IV (KMG-IV): sequencing the most valuable type-strain genomes for metagenomic binning, comparative biology and taxonomic classification.</title>
        <authorList>
            <person name="Goeker M."/>
        </authorList>
    </citation>
    <scope>NUCLEOTIDE SEQUENCE [LARGE SCALE GENOMIC DNA]</scope>
    <source>
        <strain evidence="19 20">DSM 25287</strain>
    </source>
</reference>
<dbReference type="OrthoDB" id="9808421at2"/>
<dbReference type="Gene3D" id="1.20.5.70">
    <property type="match status" value="1"/>
</dbReference>
<proteinExistence type="inferred from homology"/>
<evidence type="ECO:0000259" key="17">
    <source>
        <dbReference type="Pfam" id="PF18412"/>
    </source>
</evidence>
<keyword evidence="12" id="KW-0564">Palmitate</keyword>
<feature type="domain" description="SLBB" evidence="18">
    <location>
        <begin position="256"/>
        <end position="337"/>
    </location>
</feature>
<evidence type="ECO:0000259" key="16">
    <source>
        <dbReference type="Pfam" id="PF02563"/>
    </source>
</evidence>
<dbReference type="InterPro" id="IPR003715">
    <property type="entry name" value="Poly_export_N"/>
</dbReference>
<keyword evidence="4" id="KW-1134">Transmembrane beta strand</keyword>
<evidence type="ECO:0000256" key="2">
    <source>
        <dbReference type="ARBA" id="ARBA00009450"/>
    </source>
</evidence>
<comment type="subcellular location">
    <subcellularLocation>
        <location evidence="1">Cell outer membrane</location>
        <topology evidence="1">Multi-pass membrane protein</topology>
    </subcellularLocation>
</comment>
<keyword evidence="6" id="KW-0812">Transmembrane</keyword>
<dbReference type="GO" id="GO:0046930">
    <property type="term" value="C:pore complex"/>
    <property type="evidence" value="ECO:0007669"/>
    <property type="project" value="UniProtKB-KW"/>
</dbReference>
<dbReference type="AlphaFoldDB" id="A0A4R2L5C2"/>
<dbReference type="Gene3D" id="3.10.560.10">
    <property type="entry name" value="Outer membrane lipoprotein wza domain like"/>
    <property type="match status" value="2"/>
</dbReference>
<evidence type="ECO:0000256" key="9">
    <source>
        <dbReference type="ARBA" id="ARBA00023065"/>
    </source>
</evidence>
<evidence type="ECO:0000256" key="10">
    <source>
        <dbReference type="ARBA" id="ARBA00023114"/>
    </source>
</evidence>
<keyword evidence="8" id="KW-0625">Polysaccharide transport</keyword>
<evidence type="ECO:0000256" key="7">
    <source>
        <dbReference type="ARBA" id="ARBA00022729"/>
    </source>
</evidence>
<dbReference type="GO" id="GO:0015288">
    <property type="term" value="F:porin activity"/>
    <property type="evidence" value="ECO:0007669"/>
    <property type="project" value="UniProtKB-KW"/>
</dbReference>
<evidence type="ECO:0000256" key="3">
    <source>
        <dbReference type="ARBA" id="ARBA00022448"/>
    </source>
</evidence>
<evidence type="ECO:0000313" key="19">
    <source>
        <dbReference type="EMBL" id="TCO80992.1"/>
    </source>
</evidence>
<dbReference type="Pfam" id="PF22461">
    <property type="entry name" value="SLBB_2"/>
    <property type="match status" value="2"/>
</dbReference>
<evidence type="ECO:0000256" key="14">
    <source>
        <dbReference type="ARBA" id="ARBA00023288"/>
    </source>
</evidence>
<dbReference type="RefSeq" id="WP_132542130.1">
    <property type="nucleotide sequence ID" value="NZ_SLWY01000010.1"/>
</dbReference>
<evidence type="ECO:0000256" key="5">
    <source>
        <dbReference type="ARBA" id="ARBA00022597"/>
    </source>
</evidence>
<dbReference type="InterPro" id="IPR054765">
    <property type="entry name" value="SLBB_dom"/>
</dbReference>
<dbReference type="Proteomes" id="UP000295765">
    <property type="component" value="Unassembled WGS sequence"/>
</dbReference>
<evidence type="ECO:0000256" key="8">
    <source>
        <dbReference type="ARBA" id="ARBA00023047"/>
    </source>
</evidence>
<dbReference type="InterPro" id="IPR049712">
    <property type="entry name" value="Poly_export"/>
</dbReference>
<feature type="signal peptide" evidence="15">
    <location>
        <begin position="1"/>
        <end position="21"/>
    </location>
</feature>
<dbReference type="Pfam" id="PF02563">
    <property type="entry name" value="Poly_export"/>
    <property type="match status" value="1"/>
</dbReference>
<evidence type="ECO:0000313" key="20">
    <source>
        <dbReference type="Proteomes" id="UP000295765"/>
    </source>
</evidence>
<dbReference type="EMBL" id="SLWY01000010">
    <property type="protein sequence ID" value="TCO80992.1"/>
    <property type="molecule type" value="Genomic_DNA"/>
</dbReference>
<evidence type="ECO:0000256" key="11">
    <source>
        <dbReference type="ARBA" id="ARBA00023136"/>
    </source>
</evidence>
<dbReference type="GO" id="GO:0006811">
    <property type="term" value="P:monoatomic ion transport"/>
    <property type="evidence" value="ECO:0007669"/>
    <property type="project" value="UniProtKB-KW"/>
</dbReference>
<dbReference type="GO" id="GO:0009279">
    <property type="term" value="C:cell outer membrane"/>
    <property type="evidence" value="ECO:0007669"/>
    <property type="project" value="UniProtKB-SubCell"/>
</dbReference>
<organism evidence="19 20">
    <name type="scientific">Plasticicumulans lactativorans</name>
    <dbReference type="NCBI Taxonomy" id="1133106"/>
    <lineage>
        <taxon>Bacteria</taxon>
        <taxon>Pseudomonadati</taxon>
        <taxon>Pseudomonadota</taxon>
        <taxon>Gammaproteobacteria</taxon>
        <taxon>Candidatus Competibacteraceae</taxon>
        <taxon>Plasticicumulans</taxon>
    </lineage>
</organism>
<dbReference type="Pfam" id="PF18412">
    <property type="entry name" value="Wza_C"/>
    <property type="match status" value="1"/>
</dbReference>
<protein>
    <submittedName>
        <fullName evidence="19">Polysaccharide export outer membrane protein</fullName>
    </submittedName>
</protein>
<gene>
    <name evidence="19" type="ORF">EV699_11017</name>
</gene>
<name>A0A4R2L5C2_9GAMM</name>
<keyword evidence="3" id="KW-0813">Transport</keyword>